<protein>
    <submittedName>
        <fullName evidence="1">Uncharacterized protein</fullName>
    </submittedName>
</protein>
<evidence type="ECO:0000313" key="1">
    <source>
        <dbReference type="EMBL" id="EDX75952.1"/>
    </source>
</evidence>
<dbReference type="HOGENOM" id="CLU_3326830_0_0_3"/>
<dbReference type="Proteomes" id="UP000003835">
    <property type="component" value="Unassembled WGS sequence"/>
</dbReference>
<accession>B4VQ23</accession>
<organism evidence="1 2">
    <name type="scientific">Coleofasciculus chthonoplastes PCC 7420</name>
    <dbReference type="NCBI Taxonomy" id="118168"/>
    <lineage>
        <taxon>Bacteria</taxon>
        <taxon>Bacillati</taxon>
        <taxon>Cyanobacteriota</taxon>
        <taxon>Cyanophyceae</taxon>
        <taxon>Coleofasciculales</taxon>
        <taxon>Coleofasciculaceae</taxon>
        <taxon>Coleofasciculus</taxon>
    </lineage>
</organism>
<evidence type="ECO:0000313" key="2">
    <source>
        <dbReference type="Proteomes" id="UP000003835"/>
    </source>
</evidence>
<reference evidence="1 2" key="1">
    <citation type="submission" date="2008-07" db="EMBL/GenBank/DDBJ databases">
        <authorList>
            <person name="Tandeau de Marsac N."/>
            <person name="Ferriera S."/>
            <person name="Johnson J."/>
            <person name="Kravitz S."/>
            <person name="Beeson K."/>
            <person name="Sutton G."/>
            <person name="Rogers Y.-H."/>
            <person name="Friedman R."/>
            <person name="Frazier M."/>
            <person name="Venter J.C."/>
        </authorList>
    </citation>
    <scope>NUCLEOTIDE SEQUENCE [LARGE SCALE GENOMIC DNA]</scope>
    <source>
        <strain evidence="1 2">PCC 7420</strain>
    </source>
</reference>
<sequence>MGGNFAIAEAYKPRMQDLKSVKTLHLLGGKMALNPCIV</sequence>
<keyword evidence="2" id="KW-1185">Reference proteome</keyword>
<dbReference type="AlphaFoldDB" id="B4VQ23"/>
<proteinExistence type="predicted"/>
<dbReference type="EMBL" id="DS989847">
    <property type="protein sequence ID" value="EDX75952.1"/>
    <property type="molecule type" value="Genomic_DNA"/>
</dbReference>
<name>B4VQ23_9CYAN</name>
<gene>
    <name evidence="1" type="ORF">MC7420_5386</name>
</gene>